<sequence length="124" mass="14187">MNFVLTDLQLYWWPVPVRIPDPDNAGKILEQTFKVQFEAQSQDDAVAHTDGYQALSSAKERADHERAWLCRVVRNWDDVVGPDKSPIPFNDQTFTAALQQAWFRTGIYTAYQESINGQEARLGN</sequence>
<protein>
    <submittedName>
        <fullName evidence="1">Uncharacterized protein</fullName>
    </submittedName>
</protein>
<name>A0A2G8RF52_9RHOB</name>
<proteinExistence type="predicted"/>
<organism evidence="1 2">
    <name type="scientific">Puniceibacterium antarcticum</name>
    <dbReference type="NCBI Taxonomy" id="1206336"/>
    <lineage>
        <taxon>Bacteria</taxon>
        <taxon>Pseudomonadati</taxon>
        <taxon>Pseudomonadota</taxon>
        <taxon>Alphaproteobacteria</taxon>
        <taxon>Rhodobacterales</taxon>
        <taxon>Paracoccaceae</taxon>
        <taxon>Puniceibacterium</taxon>
    </lineage>
</organism>
<evidence type="ECO:0000313" key="2">
    <source>
        <dbReference type="Proteomes" id="UP000231259"/>
    </source>
</evidence>
<keyword evidence="2" id="KW-1185">Reference proteome</keyword>
<accession>A0A2G8RF52</accession>
<reference evidence="1 2" key="1">
    <citation type="submission" date="2013-09" db="EMBL/GenBank/DDBJ databases">
        <title>Genome sequencing of Phaeobacter antarcticus sp. nov. SM1211.</title>
        <authorList>
            <person name="Zhang X.-Y."/>
            <person name="Liu C."/>
            <person name="Chen X.-L."/>
            <person name="Xie B.-B."/>
            <person name="Qin Q.-L."/>
            <person name="Rong J.-C."/>
            <person name="Zhang Y.-Z."/>
        </authorList>
    </citation>
    <scope>NUCLEOTIDE SEQUENCE [LARGE SCALE GENOMIC DNA]</scope>
    <source>
        <strain evidence="1 2">SM1211</strain>
    </source>
</reference>
<dbReference type="RefSeq" id="WP_099910969.1">
    <property type="nucleotide sequence ID" value="NZ_AWWI01000066.1"/>
</dbReference>
<dbReference type="OrthoDB" id="7690128at2"/>
<dbReference type="EMBL" id="AWWI01000066">
    <property type="protein sequence ID" value="PIL20197.1"/>
    <property type="molecule type" value="Genomic_DNA"/>
</dbReference>
<dbReference type="AlphaFoldDB" id="A0A2G8RF52"/>
<comment type="caution">
    <text evidence="1">The sequence shown here is derived from an EMBL/GenBank/DDBJ whole genome shotgun (WGS) entry which is preliminary data.</text>
</comment>
<gene>
    <name evidence="1" type="ORF">P775_11045</name>
</gene>
<evidence type="ECO:0000313" key="1">
    <source>
        <dbReference type="EMBL" id="PIL20197.1"/>
    </source>
</evidence>
<dbReference type="Proteomes" id="UP000231259">
    <property type="component" value="Unassembled WGS sequence"/>
</dbReference>